<gene>
    <name evidence="6" type="primary">gsiB_5</name>
    <name evidence="6" type="ORF">NCTC12112_02018</name>
</gene>
<evidence type="ECO:0000256" key="3">
    <source>
        <dbReference type="ARBA" id="ARBA00022729"/>
    </source>
</evidence>
<organism evidence="6 7">
    <name type="scientific">Fusobacterium ulcerans</name>
    <dbReference type="NCBI Taxonomy" id="861"/>
    <lineage>
        <taxon>Bacteria</taxon>
        <taxon>Fusobacteriati</taxon>
        <taxon>Fusobacteriota</taxon>
        <taxon>Fusobacteriia</taxon>
        <taxon>Fusobacteriales</taxon>
        <taxon>Fusobacteriaceae</taxon>
        <taxon>Fusobacterium</taxon>
    </lineage>
</organism>
<dbReference type="KEGG" id="ful:C4N20_00730"/>
<dbReference type="Pfam" id="PF00496">
    <property type="entry name" value="SBP_bac_5"/>
    <property type="match status" value="1"/>
</dbReference>
<dbReference type="GeneID" id="78453313"/>
<feature type="domain" description="Solute-binding protein family 5" evidence="5">
    <location>
        <begin position="90"/>
        <end position="439"/>
    </location>
</feature>
<accession>A0AAX2JBU7</accession>
<dbReference type="InterPro" id="IPR039424">
    <property type="entry name" value="SBP_5"/>
</dbReference>
<name>A0AAX2JBU7_9FUSO</name>
<dbReference type="Gene3D" id="3.40.190.10">
    <property type="entry name" value="Periplasmic binding protein-like II"/>
    <property type="match status" value="1"/>
</dbReference>
<dbReference type="Gene3D" id="3.10.105.10">
    <property type="entry name" value="Dipeptide-binding Protein, Domain 3"/>
    <property type="match status" value="1"/>
</dbReference>
<dbReference type="Gene3D" id="3.90.76.10">
    <property type="entry name" value="Dipeptide-binding Protein, Domain 1"/>
    <property type="match status" value="1"/>
</dbReference>
<dbReference type="GO" id="GO:0043190">
    <property type="term" value="C:ATP-binding cassette (ABC) transporter complex"/>
    <property type="evidence" value="ECO:0007669"/>
    <property type="project" value="InterPro"/>
</dbReference>
<dbReference type="InterPro" id="IPR030678">
    <property type="entry name" value="Peptide/Ni-bd"/>
</dbReference>
<evidence type="ECO:0000256" key="1">
    <source>
        <dbReference type="ARBA" id="ARBA00005695"/>
    </source>
</evidence>
<dbReference type="Proteomes" id="UP000249008">
    <property type="component" value="Chromosome 1"/>
</dbReference>
<feature type="transmembrane region" description="Helical" evidence="4">
    <location>
        <begin position="12"/>
        <end position="30"/>
    </location>
</feature>
<reference evidence="6 7" key="1">
    <citation type="submission" date="2018-06" db="EMBL/GenBank/DDBJ databases">
        <authorList>
            <consortium name="Pathogen Informatics"/>
            <person name="Doyle S."/>
        </authorList>
    </citation>
    <scope>NUCLEOTIDE SEQUENCE [LARGE SCALE GENOMIC DNA]</scope>
    <source>
        <strain evidence="6 7">NCTC12112</strain>
    </source>
</reference>
<dbReference type="PIRSF" id="PIRSF002741">
    <property type="entry name" value="MppA"/>
    <property type="match status" value="1"/>
</dbReference>
<comment type="similarity">
    <text evidence="1">Belongs to the bacterial solute-binding protein 5 family.</text>
</comment>
<dbReference type="SUPFAM" id="SSF53850">
    <property type="entry name" value="Periplasmic binding protein-like II"/>
    <property type="match status" value="1"/>
</dbReference>
<dbReference type="EMBL" id="LS483487">
    <property type="protein sequence ID" value="SQJ06792.1"/>
    <property type="molecule type" value="Genomic_DNA"/>
</dbReference>
<keyword evidence="4" id="KW-0472">Membrane</keyword>
<dbReference type="GO" id="GO:0015833">
    <property type="term" value="P:peptide transport"/>
    <property type="evidence" value="ECO:0007669"/>
    <property type="project" value="TreeGrafter"/>
</dbReference>
<protein>
    <submittedName>
        <fullName evidence="6">Glutathione-binding protein gsiB</fullName>
    </submittedName>
</protein>
<proteinExistence type="inferred from homology"/>
<dbReference type="RefSeq" id="WP_005981904.1">
    <property type="nucleotide sequence ID" value="NZ_CABKNW010000005.1"/>
</dbReference>
<evidence type="ECO:0000256" key="4">
    <source>
        <dbReference type="SAM" id="Phobius"/>
    </source>
</evidence>
<keyword evidence="4" id="KW-1133">Transmembrane helix</keyword>
<keyword evidence="4" id="KW-0812">Transmembrane</keyword>
<evidence type="ECO:0000313" key="7">
    <source>
        <dbReference type="Proteomes" id="UP000249008"/>
    </source>
</evidence>
<dbReference type="GO" id="GO:0042597">
    <property type="term" value="C:periplasmic space"/>
    <property type="evidence" value="ECO:0007669"/>
    <property type="project" value="UniProtKB-ARBA"/>
</dbReference>
<keyword evidence="3" id="KW-0732">Signal</keyword>
<evidence type="ECO:0000313" key="6">
    <source>
        <dbReference type="EMBL" id="SQJ06792.1"/>
    </source>
</evidence>
<dbReference type="InterPro" id="IPR000914">
    <property type="entry name" value="SBP_5_dom"/>
</dbReference>
<sequence length="524" mass="58903">MENKNKVIKRIGVAAVAAAVIFFTGMNVIATDKKTETKKAEIVKPYKENIVIASKADAKTLDPQRTIDTTSNKTIRLIFNGLLSLDKDLNVQPCLAESWEAVDDTNTVFHLKKGVKFHNGDTMTAEDVKFSIDRARVSNQTAYLYKPITEVTVIDENTVKITTEKPFGPLLTNLAQTQGCIVSKRAVQEVGEENFFQHPVGTGQYKFKEWIPGDRIIVEAFDEAFQGAPKVRQITMRTITEVSNRMIALETGEADIAFDIGIMDKEAVKNNKNMEFLEVASPSSLYLGFDQTTPEYQNKKLRQAIAYAVDTKVLADAVFRGSAIAADSALPKACPAHITPAKQYDQDIEKAKQLMAEAGYKDGLNIELWVNDDGPRTDMCVIMQEQLKAIGINAEIKIFEWGAYVSRTAQPNKQLYLLSWNSTSDGDAALYALFHSTQQGLSGNRSYYKNEKLDEVLDKARYSVNQEERTKMYQEAQEILQEDIPHYTLVYPMLNVAIRKNVKDMVFRNDGYISVENMYVTNEK</sequence>
<dbReference type="PANTHER" id="PTHR30290:SF9">
    <property type="entry name" value="OLIGOPEPTIDE-BINDING PROTEIN APPA"/>
    <property type="match status" value="1"/>
</dbReference>
<evidence type="ECO:0000259" key="5">
    <source>
        <dbReference type="Pfam" id="PF00496"/>
    </source>
</evidence>
<dbReference type="PANTHER" id="PTHR30290">
    <property type="entry name" value="PERIPLASMIC BINDING COMPONENT OF ABC TRANSPORTER"/>
    <property type="match status" value="1"/>
</dbReference>
<evidence type="ECO:0000256" key="2">
    <source>
        <dbReference type="ARBA" id="ARBA00022448"/>
    </source>
</evidence>
<dbReference type="GO" id="GO:1904680">
    <property type="term" value="F:peptide transmembrane transporter activity"/>
    <property type="evidence" value="ECO:0007669"/>
    <property type="project" value="TreeGrafter"/>
</dbReference>
<keyword evidence="2" id="KW-0813">Transport</keyword>
<dbReference type="AlphaFoldDB" id="A0AAX2JBU7"/>